<comment type="catalytic activity">
    <reaction evidence="2">
        <text>a long-chain fatty aldehyde + NADP(+) + CoA = a long-chain fatty acyl-CoA + NADPH + H(+)</text>
        <dbReference type="Rhea" id="RHEA:15437"/>
        <dbReference type="ChEBI" id="CHEBI:15378"/>
        <dbReference type="ChEBI" id="CHEBI:17176"/>
        <dbReference type="ChEBI" id="CHEBI:57287"/>
        <dbReference type="ChEBI" id="CHEBI:57783"/>
        <dbReference type="ChEBI" id="CHEBI:58349"/>
        <dbReference type="ChEBI" id="CHEBI:83139"/>
        <dbReference type="EC" id="1.2.1.50"/>
    </reaction>
</comment>
<dbReference type="GO" id="GO:0003995">
    <property type="term" value="F:acyl-CoA dehydrogenase activity"/>
    <property type="evidence" value="ECO:0007669"/>
    <property type="project" value="InterPro"/>
</dbReference>
<keyword evidence="4" id="KW-1185">Reference proteome</keyword>
<dbReference type="AlphaFoldDB" id="A0A179T890"/>
<dbReference type="GO" id="GO:0050062">
    <property type="term" value="F:long-chain-fatty-acyl-CoA reductase activity"/>
    <property type="evidence" value="ECO:0007669"/>
    <property type="project" value="UniProtKB-EC"/>
</dbReference>
<comment type="caution">
    <text evidence="3">The sequence shown here is derived from an EMBL/GenBank/DDBJ whole genome shotgun (WGS) entry which is preliminary data.</text>
</comment>
<dbReference type="SUPFAM" id="SSF53720">
    <property type="entry name" value="ALDH-like"/>
    <property type="match status" value="1"/>
</dbReference>
<comment type="similarity">
    <text evidence="2">Belongs to the LuxC family.</text>
</comment>
<gene>
    <name evidence="3" type="ORF">A6K24_02590</name>
</gene>
<sequence length="483" mass="54329">MMEIAGYLPAIEGEEFAFKTLTFEAKDEKLAVQVPVLTKEQMDKITERIKIASANVLKSLTITEIVQVIDRVIEQLLDRTNPYRQKAEQLLPIITGYDEELVRLGLTAYLKTFRKQNLQRFLVEDFGNPLLIDDFQPRSKRGYSKAIGPNLIVQIWAGNVPALPLWSLISSLLVKSGSIGKVPSAEPLFAGWFAKMIVDVEPKLADCMAVVWWKGGDEEKERHLFQQADVVLAYGGNESLDSIKSRVPITTRFLPFGHKISFGIVSKMSLDSRKSWKTIHHAAYDVIRYDQQGCYSPHVFYVQKGGNVSPREFARLLAHELEGFEKRYPRRALSVEEGASMAEWRQSEELSMYINREKEVLGEVSGAWTVVYADKEGELVPSCLNRVIKVTEINELTEVIPYIDTHRAYLQTVGIASTPNELFALSDLLGKAGVTRITGLGSMTSPEAGWHHDGRCNLLDLVNMVDIEHSAEEYAESLASYVD</sequence>
<dbReference type="EC" id="1.2.1.50" evidence="2"/>
<dbReference type="GO" id="GO:0008218">
    <property type="term" value="P:bioluminescence"/>
    <property type="evidence" value="ECO:0007669"/>
    <property type="project" value="InterPro"/>
</dbReference>
<dbReference type="CDD" id="cd07080">
    <property type="entry name" value="ALDH_Acyl-CoA-Red_LuxC"/>
    <property type="match status" value="1"/>
</dbReference>
<dbReference type="Proteomes" id="UP000078534">
    <property type="component" value="Unassembled WGS sequence"/>
</dbReference>
<name>A0A179T890_9BACI</name>
<dbReference type="InterPro" id="IPR016161">
    <property type="entry name" value="Ald_DH/histidinol_DH"/>
</dbReference>
<keyword evidence="2" id="KW-0560">Oxidoreductase</keyword>
<accession>A0A179T890</accession>
<evidence type="ECO:0000256" key="2">
    <source>
        <dbReference type="PIRNR" id="PIRNR009414"/>
    </source>
</evidence>
<dbReference type="STRING" id="152268.A6K24_02590"/>
<organism evidence="3 4">
    <name type="scientific">Metabacillus litoralis</name>
    <dbReference type="NCBI Taxonomy" id="152268"/>
    <lineage>
        <taxon>Bacteria</taxon>
        <taxon>Bacillati</taxon>
        <taxon>Bacillota</taxon>
        <taxon>Bacilli</taxon>
        <taxon>Bacillales</taxon>
        <taxon>Bacillaceae</taxon>
        <taxon>Metabacillus</taxon>
    </lineage>
</organism>
<proteinExistence type="inferred from homology"/>
<reference evidence="4" key="1">
    <citation type="submission" date="2016-04" db="EMBL/GenBank/DDBJ databases">
        <authorList>
            <person name="Lyu Z."/>
            <person name="Lyu W."/>
        </authorList>
    </citation>
    <scope>NUCLEOTIDE SEQUENCE [LARGE SCALE GENOMIC DNA]</scope>
    <source>
        <strain evidence="4">C44</strain>
    </source>
</reference>
<evidence type="ECO:0000313" key="4">
    <source>
        <dbReference type="Proteomes" id="UP000078534"/>
    </source>
</evidence>
<dbReference type="InterPro" id="IPR008670">
    <property type="entry name" value="CoA_reduct_LuxC"/>
</dbReference>
<protein>
    <recommendedName>
        <fullName evidence="2">Acyl-CoA reductase</fullName>
        <ecNumber evidence="2">1.2.1.50</ecNumber>
    </recommendedName>
</protein>
<dbReference type="RefSeq" id="WP_066325362.1">
    <property type="nucleotide sequence ID" value="NZ_LWSG01000001.1"/>
</dbReference>
<dbReference type="OrthoDB" id="580775at2"/>
<evidence type="ECO:0000313" key="3">
    <source>
        <dbReference type="EMBL" id="OAS89458.1"/>
    </source>
</evidence>
<dbReference type="EMBL" id="LWSG01000001">
    <property type="protein sequence ID" value="OAS89458.1"/>
    <property type="molecule type" value="Genomic_DNA"/>
</dbReference>
<evidence type="ECO:0000256" key="1">
    <source>
        <dbReference type="ARBA" id="ARBA00022857"/>
    </source>
</evidence>
<dbReference type="PIRSF" id="PIRSF009414">
    <property type="entry name" value="LuxC"/>
    <property type="match status" value="1"/>
</dbReference>
<dbReference type="Pfam" id="PF05893">
    <property type="entry name" value="LuxC"/>
    <property type="match status" value="1"/>
</dbReference>
<keyword evidence="1 2" id="KW-0521">NADP</keyword>